<gene>
    <name evidence="1" type="ORF">ACH5RR_016447</name>
</gene>
<keyword evidence="2" id="KW-1185">Reference proteome</keyword>
<proteinExistence type="predicted"/>
<protein>
    <recommendedName>
        <fullName evidence="3">Secreted protein</fullName>
    </recommendedName>
</protein>
<name>A0ABD2ZX63_9GENT</name>
<dbReference type="Proteomes" id="UP001630127">
    <property type="component" value="Unassembled WGS sequence"/>
</dbReference>
<evidence type="ECO:0000313" key="1">
    <source>
        <dbReference type="EMBL" id="KAL3523613.1"/>
    </source>
</evidence>
<organism evidence="1 2">
    <name type="scientific">Cinchona calisaya</name>
    <dbReference type="NCBI Taxonomy" id="153742"/>
    <lineage>
        <taxon>Eukaryota</taxon>
        <taxon>Viridiplantae</taxon>
        <taxon>Streptophyta</taxon>
        <taxon>Embryophyta</taxon>
        <taxon>Tracheophyta</taxon>
        <taxon>Spermatophyta</taxon>
        <taxon>Magnoliopsida</taxon>
        <taxon>eudicotyledons</taxon>
        <taxon>Gunneridae</taxon>
        <taxon>Pentapetalae</taxon>
        <taxon>asterids</taxon>
        <taxon>lamiids</taxon>
        <taxon>Gentianales</taxon>
        <taxon>Rubiaceae</taxon>
        <taxon>Cinchonoideae</taxon>
        <taxon>Cinchoneae</taxon>
        <taxon>Cinchona</taxon>
    </lineage>
</organism>
<evidence type="ECO:0008006" key="3">
    <source>
        <dbReference type="Google" id="ProtNLM"/>
    </source>
</evidence>
<dbReference type="AlphaFoldDB" id="A0ABD2ZX63"/>
<accession>A0ABD2ZX63</accession>
<comment type="caution">
    <text evidence="1">The sequence shown here is derived from an EMBL/GenBank/DDBJ whole genome shotgun (WGS) entry which is preliminary data.</text>
</comment>
<dbReference type="EMBL" id="JBJUIK010000007">
    <property type="protein sequence ID" value="KAL3523613.1"/>
    <property type="molecule type" value="Genomic_DNA"/>
</dbReference>
<evidence type="ECO:0000313" key="2">
    <source>
        <dbReference type="Proteomes" id="UP001630127"/>
    </source>
</evidence>
<reference evidence="1 2" key="1">
    <citation type="submission" date="2024-11" db="EMBL/GenBank/DDBJ databases">
        <title>A near-complete genome assembly of Cinchona calisaya.</title>
        <authorList>
            <person name="Lian D.C."/>
            <person name="Zhao X.W."/>
            <person name="Wei L."/>
        </authorList>
    </citation>
    <scope>NUCLEOTIDE SEQUENCE [LARGE SCALE GENOMIC DNA]</scope>
    <source>
        <tissue evidence="1">Nenye</tissue>
    </source>
</reference>
<sequence>MIYSITRLAMIFSALTVLNKNDHNSSYIRPKATKLIPIETGLNLLDVSRRQHFPVQNTTCSKTARNSENTLLQSQIFSPLYGRTSVNILRNRTTSLYRFEGLRV</sequence>